<comment type="caution">
    <text evidence="3">The sequence shown here is derived from an EMBL/GenBank/DDBJ whole genome shotgun (WGS) entry which is preliminary data.</text>
</comment>
<dbReference type="OrthoDB" id="10266706at2759"/>
<evidence type="ECO:0000259" key="2">
    <source>
        <dbReference type="Pfam" id="PF07995"/>
    </source>
</evidence>
<dbReference type="Proteomes" id="UP000813444">
    <property type="component" value="Unassembled WGS sequence"/>
</dbReference>
<dbReference type="InterPro" id="IPR012938">
    <property type="entry name" value="Glc/Sorbosone_DH"/>
</dbReference>
<accession>A0A8K0SIW6</accession>
<dbReference type="PANTHER" id="PTHR19328">
    <property type="entry name" value="HEDGEHOG-INTERACTING PROTEIN"/>
    <property type="match status" value="1"/>
</dbReference>
<dbReference type="AlphaFoldDB" id="A0A8K0SIW6"/>
<feature type="domain" description="Glucose/Sorbosone dehydrogenase" evidence="2">
    <location>
        <begin position="41"/>
        <end position="369"/>
    </location>
</feature>
<reference evidence="3" key="1">
    <citation type="journal article" date="2021" name="Nat. Commun.">
        <title>Genetic determinants of endophytism in the Arabidopsis root mycobiome.</title>
        <authorList>
            <person name="Mesny F."/>
            <person name="Miyauchi S."/>
            <person name="Thiergart T."/>
            <person name="Pickel B."/>
            <person name="Atanasova L."/>
            <person name="Karlsson M."/>
            <person name="Huettel B."/>
            <person name="Barry K.W."/>
            <person name="Haridas S."/>
            <person name="Chen C."/>
            <person name="Bauer D."/>
            <person name="Andreopoulos W."/>
            <person name="Pangilinan J."/>
            <person name="LaButti K."/>
            <person name="Riley R."/>
            <person name="Lipzen A."/>
            <person name="Clum A."/>
            <person name="Drula E."/>
            <person name="Henrissat B."/>
            <person name="Kohler A."/>
            <person name="Grigoriev I.V."/>
            <person name="Martin F.M."/>
            <person name="Hacquard S."/>
        </authorList>
    </citation>
    <scope>NUCLEOTIDE SEQUENCE</scope>
    <source>
        <strain evidence="3">MPI-CAGE-CH-0235</strain>
    </source>
</reference>
<feature type="chain" id="PRO_5035462952" evidence="1">
    <location>
        <begin position="20"/>
        <end position="373"/>
    </location>
</feature>
<dbReference type="InterPro" id="IPR011042">
    <property type="entry name" value="6-blade_b-propeller_TolB-like"/>
</dbReference>
<proteinExistence type="predicted"/>
<evidence type="ECO:0000313" key="4">
    <source>
        <dbReference type="Proteomes" id="UP000813444"/>
    </source>
</evidence>
<keyword evidence="4" id="KW-1185">Reference proteome</keyword>
<dbReference type="PANTHER" id="PTHR19328:SF75">
    <property type="entry name" value="ALDOSE SUGAR DEHYDROGENASE YLII"/>
    <property type="match status" value="1"/>
</dbReference>
<sequence>MRFSISTTYALASATAALAAPGQVSPRQDAPFQITPIANFAEPWSLAILPDERILVTEKGGRLRLVDPSTSSTNDITGVPAVQYGGQGGLGEVVLHPLFAENSLVYISYAEPNGSPQTGAALARARLVLDSNGGGALEGLEVLWRQSVTYSAQGHFSHRILFSGNSTMWVTSGDRQQFDPAQDLSNNLGKILRLNDDGSVPEGNPFAAEGGVAAQVWAMGIRNPLGIDFDDQGRLWEIEMGPMGGDEFNLIQEGGNYGWPIVSQGDHYDGEPIPDHDTRPEFIPPKAYWVPVISPASMIIYKGDLFPDWTGNAIITGLTSLGLVRVEISGDTAREAERIPMGRRMRCIRQGPDGVLWVLEDGSGGRLLKLTPP</sequence>
<keyword evidence="1" id="KW-0732">Signal</keyword>
<gene>
    <name evidence="3" type="ORF">B0I35DRAFT_397092</name>
</gene>
<dbReference type="InterPro" id="IPR011041">
    <property type="entry name" value="Quinoprot_gluc/sorb_DH_b-prop"/>
</dbReference>
<evidence type="ECO:0000313" key="3">
    <source>
        <dbReference type="EMBL" id="KAH7310753.1"/>
    </source>
</evidence>
<feature type="signal peptide" evidence="1">
    <location>
        <begin position="1"/>
        <end position="19"/>
    </location>
</feature>
<dbReference type="Pfam" id="PF07995">
    <property type="entry name" value="GSDH"/>
    <property type="match status" value="1"/>
</dbReference>
<dbReference type="SUPFAM" id="SSF50952">
    <property type="entry name" value="Soluble quinoprotein glucose dehydrogenase"/>
    <property type="match status" value="1"/>
</dbReference>
<dbReference type="Gene3D" id="2.120.10.30">
    <property type="entry name" value="TolB, C-terminal domain"/>
    <property type="match status" value="1"/>
</dbReference>
<name>A0A8K0SIW6_9HYPO</name>
<organism evidence="3 4">
    <name type="scientific">Stachybotrys elegans</name>
    <dbReference type="NCBI Taxonomy" id="80388"/>
    <lineage>
        <taxon>Eukaryota</taxon>
        <taxon>Fungi</taxon>
        <taxon>Dikarya</taxon>
        <taxon>Ascomycota</taxon>
        <taxon>Pezizomycotina</taxon>
        <taxon>Sordariomycetes</taxon>
        <taxon>Hypocreomycetidae</taxon>
        <taxon>Hypocreales</taxon>
        <taxon>Stachybotryaceae</taxon>
        <taxon>Stachybotrys</taxon>
    </lineage>
</organism>
<evidence type="ECO:0000256" key="1">
    <source>
        <dbReference type="SAM" id="SignalP"/>
    </source>
</evidence>
<protein>
    <submittedName>
        <fullName evidence="3">Glucose/Sorbosone dehydrogenase</fullName>
    </submittedName>
</protein>
<dbReference type="EMBL" id="JAGPNK010000012">
    <property type="protein sequence ID" value="KAH7310753.1"/>
    <property type="molecule type" value="Genomic_DNA"/>
</dbReference>